<dbReference type="AlphaFoldDB" id="A0A5K7ZV60"/>
<dbReference type="RefSeq" id="WP_197910309.1">
    <property type="nucleotide sequence ID" value="NZ_AP021876.1"/>
</dbReference>
<dbReference type="KEGG" id="dov:DSCO28_46020"/>
<organism evidence="3 4">
    <name type="scientific">Desulfosarcina ovata subsp. sediminis</name>
    <dbReference type="NCBI Taxonomy" id="885957"/>
    <lineage>
        <taxon>Bacteria</taxon>
        <taxon>Pseudomonadati</taxon>
        <taxon>Thermodesulfobacteriota</taxon>
        <taxon>Desulfobacteria</taxon>
        <taxon>Desulfobacterales</taxon>
        <taxon>Desulfosarcinaceae</taxon>
        <taxon>Desulfosarcina</taxon>
    </lineage>
</organism>
<dbReference type="Gene3D" id="3.20.20.220">
    <property type="match status" value="1"/>
</dbReference>
<dbReference type="PANTHER" id="PTHR13914:SF0">
    <property type="entry name" value="PROLINE DEHYDROGENASE 1, MITOCHONDRIAL"/>
    <property type="match status" value="1"/>
</dbReference>
<dbReference type="Pfam" id="PF01619">
    <property type="entry name" value="Pro_dh"/>
    <property type="match status" value="1"/>
</dbReference>
<reference evidence="3 4" key="1">
    <citation type="submission" date="2019-11" db="EMBL/GenBank/DDBJ databases">
        <title>Comparative genomics of hydrocarbon-degrading Desulfosarcina strains.</title>
        <authorList>
            <person name="Watanabe M."/>
            <person name="Kojima H."/>
            <person name="Fukui M."/>
        </authorList>
    </citation>
    <scope>NUCLEOTIDE SEQUENCE [LARGE SCALE GENOMIC DNA]</scope>
    <source>
        <strain evidence="3 4">28bB2T</strain>
    </source>
</reference>
<dbReference type="InterPro" id="IPR029041">
    <property type="entry name" value="FAD-linked_oxidoreductase-like"/>
</dbReference>
<proteinExistence type="predicted"/>
<dbReference type="PANTHER" id="PTHR13914">
    <property type="entry name" value="PROLINE OXIDASE"/>
    <property type="match status" value="1"/>
</dbReference>
<dbReference type="InterPro" id="IPR015659">
    <property type="entry name" value="Proline_oxidase"/>
</dbReference>
<dbReference type="GO" id="GO:0010133">
    <property type="term" value="P:L-proline catabolic process to L-glutamate"/>
    <property type="evidence" value="ECO:0007669"/>
    <property type="project" value="TreeGrafter"/>
</dbReference>
<sequence>MTIHNQANEFDLPVSFDDTQVAFQNKSNGELFLSYLIFLLTKNPLMVNVLSQAAKICLAAGLPVKRLIKSTVFKQFCGGESSREYRQVIATLGRSTIGAILDYSVEGNQDDAGFESTTRELLAVIQEAATNPNIPCTCMKLSAIGAFDLFEAVSAGKSLTTAEQQAWQRIETRLNTICGAAKKSQKPIYIDAEESWVQDAMDRLAETAMARYNTKRAVVYTTLQLYRWDRIDYFEGLIQKARAAGYRLGVKIVRGAYLEKERERALNMGYPSPVNPSKADTDDEYNRAINLFVDNIDVVELCLGTHNEYSCRLLMHRMKEKGVPHNHPHIWFAQLYGMSDNISFNLAKAGYNVTKYLPYGPVESTLPYLTRRAEENTAIAGQMSKELDIIVRERQRRRKGRGK</sequence>
<dbReference type="InterPro" id="IPR002872">
    <property type="entry name" value="Proline_DH_dom"/>
</dbReference>
<name>A0A5K7ZV60_9BACT</name>
<evidence type="ECO:0000259" key="2">
    <source>
        <dbReference type="Pfam" id="PF01619"/>
    </source>
</evidence>
<keyword evidence="1" id="KW-0560">Oxidoreductase</keyword>
<evidence type="ECO:0000313" key="3">
    <source>
        <dbReference type="EMBL" id="BBO84036.1"/>
    </source>
</evidence>
<feature type="domain" description="Proline dehydrogenase" evidence="2">
    <location>
        <begin position="88"/>
        <end position="384"/>
    </location>
</feature>
<dbReference type="EMBL" id="AP021876">
    <property type="protein sequence ID" value="BBO84036.1"/>
    <property type="molecule type" value="Genomic_DNA"/>
</dbReference>
<evidence type="ECO:0000313" key="4">
    <source>
        <dbReference type="Proteomes" id="UP000425960"/>
    </source>
</evidence>
<dbReference type="Proteomes" id="UP000425960">
    <property type="component" value="Chromosome"/>
</dbReference>
<dbReference type="GO" id="GO:0071949">
    <property type="term" value="F:FAD binding"/>
    <property type="evidence" value="ECO:0007669"/>
    <property type="project" value="TreeGrafter"/>
</dbReference>
<accession>A0A5K7ZV60</accession>
<protein>
    <submittedName>
        <fullName evidence="3">Proline dehydrogenase</fullName>
    </submittedName>
</protein>
<gene>
    <name evidence="3" type="primary">putA_1</name>
    <name evidence="3" type="ORF">DSCO28_46020</name>
</gene>
<evidence type="ECO:0000256" key="1">
    <source>
        <dbReference type="ARBA" id="ARBA00023002"/>
    </source>
</evidence>
<dbReference type="SUPFAM" id="SSF51730">
    <property type="entry name" value="FAD-linked oxidoreductase"/>
    <property type="match status" value="1"/>
</dbReference>
<dbReference type="GO" id="GO:0004657">
    <property type="term" value="F:proline dehydrogenase activity"/>
    <property type="evidence" value="ECO:0007669"/>
    <property type="project" value="InterPro"/>
</dbReference>